<dbReference type="RefSeq" id="WP_082832139.1">
    <property type="nucleotide sequence ID" value="NZ_FQXL01000037.1"/>
</dbReference>
<dbReference type="EMBL" id="LWAE01000016">
    <property type="protein sequence ID" value="KZL88580.1"/>
    <property type="molecule type" value="Genomic_DNA"/>
</dbReference>
<gene>
    <name evidence="1" type="ORF">CLMAG_60730</name>
</gene>
<protein>
    <submittedName>
        <fullName evidence="1">Uncharacterized protein</fullName>
    </submittedName>
</protein>
<reference evidence="1 2" key="1">
    <citation type="submission" date="2016-04" db="EMBL/GenBank/DDBJ databases">
        <title>Genome sequence of Clostridium magnum DSM 2767.</title>
        <authorList>
            <person name="Poehlein A."/>
            <person name="Uhlig R."/>
            <person name="Fischer R."/>
            <person name="Bahl H."/>
            <person name="Daniel R."/>
        </authorList>
    </citation>
    <scope>NUCLEOTIDE SEQUENCE [LARGE SCALE GENOMIC DNA]</scope>
    <source>
        <strain evidence="1 2">DSM 2767</strain>
    </source>
</reference>
<comment type="caution">
    <text evidence="1">The sequence shown here is derived from an EMBL/GenBank/DDBJ whole genome shotgun (WGS) entry which is preliminary data.</text>
</comment>
<dbReference type="Pfam" id="PF04411">
    <property type="entry name" value="PDDEXK_7"/>
    <property type="match status" value="1"/>
</dbReference>
<proteinExistence type="predicted"/>
<sequence length="53" mass="5999">MSIDDKNIVGPMEDDINVMHRYRDAIVSEMDEGVQFKYDTFGAYVRGSLAKGI</sequence>
<organism evidence="1 2">
    <name type="scientific">Clostridium magnum DSM 2767</name>
    <dbReference type="NCBI Taxonomy" id="1121326"/>
    <lineage>
        <taxon>Bacteria</taxon>
        <taxon>Bacillati</taxon>
        <taxon>Bacillota</taxon>
        <taxon>Clostridia</taxon>
        <taxon>Eubacteriales</taxon>
        <taxon>Clostridiaceae</taxon>
        <taxon>Clostridium</taxon>
    </lineage>
</organism>
<keyword evidence="2" id="KW-1185">Reference proteome</keyword>
<accession>A0A161W0F9</accession>
<evidence type="ECO:0000313" key="2">
    <source>
        <dbReference type="Proteomes" id="UP000076603"/>
    </source>
</evidence>
<evidence type="ECO:0000313" key="1">
    <source>
        <dbReference type="EMBL" id="KZL88580.1"/>
    </source>
</evidence>
<dbReference type="Proteomes" id="UP000076603">
    <property type="component" value="Unassembled WGS sequence"/>
</dbReference>
<dbReference type="AlphaFoldDB" id="A0A161W0F9"/>
<dbReference type="PATRIC" id="fig|1121326.3.peg.6136"/>
<name>A0A161W0F9_9CLOT</name>
<dbReference type="OrthoDB" id="11970at2"/>
<dbReference type="InterPro" id="IPR007505">
    <property type="entry name" value="PDDEXK_7"/>
</dbReference>